<dbReference type="Pfam" id="PF13469">
    <property type="entry name" value="Sulfotransfer_3"/>
    <property type="match status" value="1"/>
</dbReference>
<dbReference type="PANTHER" id="PTHR12788:SF10">
    <property type="entry name" value="PROTEIN-TYROSINE SULFOTRANSFERASE"/>
    <property type="match status" value="1"/>
</dbReference>
<keyword evidence="1" id="KW-0808">Transferase</keyword>
<proteinExistence type="predicted"/>
<evidence type="ECO:0000313" key="3">
    <source>
        <dbReference type="Proteomes" id="UP000094296"/>
    </source>
</evidence>
<accession>A0A1E5G1Q1</accession>
<dbReference type="SUPFAM" id="SSF52540">
    <property type="entry name" value="P-loop containing nucleoside triphosphate hydrolases"/>
    <property type="match status" value="1"/>
</dbReference>
<dbReference type="InterPro" id="IPR026634">
    <property type="entry name" value="TPST-like"/>
</dbReference>
<gene>
    <name evidence="2" type="ORF">BHF68_07175</name>
</gene>
<dbReference type="PANTHER" id="PTHR12788">
    <property type="entry name" value="PROTEIN-TYROSINE SULFOTRANSFERASE 2"/>
    <property type="match status" value="1"/>
</dbReference>
<dbReference type="Proteomes" id="UP000094296">
    <property type="component" value="Unassembled WGS sequence"/>
</dbReference>
<dbReference type="InterPro" id="IPR027417">
    <property type="entry name" value="P-loop_NTPase"/>
</dbReference>
<dbReference type="RefSeq" id="WP_069643417.1">
    <property type="nucleotide sequence ID" value="NZ_MIJE01000030.1"/>
</dbReference>
<keyword evidence="3" id="KW-1185">Reference proteome</keyword>
<protein>
    <recommendedName>
        <fullName evidence="4">Sulfotransferase</fullName>
    </recommendedName>
</protein>
<reference evidence="2 3" key="1">
    <citation type="submission" date="2016-09" db="EMBL/GenBank/DDBJ databases">
        <title>Draft genome sequence for the type strain of Desulfuribacillus alkaliarsenatis AHT28, an obligately anaerobic, sulfidogenic bacterium isolated from Russian soda lake sediments.</title>
        <authorList>
            <person name="Abin C.A."/>
            <person name="Hollibaugh J.T."/>
        </authorList>
    </citation>
    <scope>NUCLEOTIDE SEQUENCE [LARGE SCALE GENOMIC DNA]</scope>
    <source>
        <strain evidence="2 3">AHT28</strain>
    </source>
</reference>
<organism evidence="2 3">
    <name type="scientific">Desulfuribacillus alkaliarsenatis</name>
    <dbReference type="NCBI Taxonomy" id="766136"/>
    <lineage>
        <taxon>Bacteria</taxon>
        <taxon>Bacillati</taxon>
        <taxon>Bacillota</taxon>
        <taxon>Desulfuribacillia</taxon>
        <taxon>Desulfuribacillales</taxon>
        <taxon>Desulfuribacillaceae</taxon>
        <taxon>Desulfuribacillus</taxon>
    </lineage>
</organism>
<evidence type="ECO:0000313" key="2">
    <source>
        <dbReference type="EMBL" id="OEF96834.1"/>
    </source>
</evidence>
<name>A0A1E5G1Q1_9FIRM</name>
<dbReference type="GO" id="GO:0008476">
    <property type="term" value="F:protein-tyrosine sulfotransferase activity"/>
    <property type="evidence" value="ECO:0007669"/>
    <property type="project" value="InterPro"/>
</dbReference>
<dbReference type="Gene3D" id="3.40.50.300">
    <property type="entry name" value="P-loop containing nucleotide triphosphate hydrolases"/>
    <property type="match status" value="1"/>
</dbReference>
<evidence type="ECO:0008006" key="4">
    <source>
        <dbReference type="Google" id="ProtNLM"/>
    </source>
</evidence>
<evidence type="ECO:0000256" key="1">
    <source>
        <dbReference type="ARBA" id="ARBA00022679"/>
    </source>
</evidence>
<dbReference type="EMBL" id="MIJE01000030">
    <property type="protein sequence ID" value="OEF96834.1"/>
    <property type="molecule type" value="Genomic_DNA"/>
</dbReference>
<dbReference type="AlphaFoldDB" id="A0A1E5G1Q1"/>
<dbReference type="STRING" id="766136.BHF68_07175"/>
<dbReference type="OrthoDB" id="5432096at2"/>
<comment type="caution">
    <text evidence="2">The sequence shown here is derived from an EMBL/GenBank/DDBJ whole genome shotgun (WGS) entry which is preliminary data.</text>
</comment>
<sequence>MFEKRIIIGGLPRSGSTLLRFILDSSESVISGPETRFFLEPLYRHQMMVDKTAKVLHNKLNLEKDCMIGAINNAANTFEAYDNIMLKYMELTGDRKAAWAEKTPINSFHYHRLVAENNEAYFISTVRNGLDVVTSIIENKSNDYWCTVQRYIDCMRSIYSFNHPNHIILKYEDLVTKPEKALKTVFEFLDLPFSENIIDNFNKESKTRDFSKVNQPKLKHSIQPTWVNRYKEPQHIAKVQEFINNEQAIYWFEKSGYTL</sequence>